<accession>A0A382L7B5</accession>
<proteinExistence type="predicted"/>
<protein>
    <submittedName>
        <fullName evidence="1">Uncharacterized protein</fullName>
    </submittedName>
</protein>
<name>A0A382L7B5_9ZZZZ</name>
<dbReference type="AlphaFoldDB" id="A0A382L7B5"/>
<gene>
    <name evidence="1" type="ORF">METZ01_LOCUS284559</name>
</gene>
<organism evidence="1">
    <name type="scientific">marine metagenome</name>
    <dbReference type="NCBI Taxonomy" id="408172"/>
    <lineage>
        <taxon>unclassified sequences</taxon>
        <taxon>metagenomes</taxon>
        <taxon>ecological metagenomes</taxon>
    </lineage>
</organism>
<reference evidence="1" key="1">
    <citation type="submission" date="2018-05" db="EMBL/GenBank/DDBJ databases">
        <authorList>
            <person name="Lanie J.A."/>
            <person name="Ng W.-L."/>
            <person name="Kazmierczak K.M."/>
            <person name="Andrzejewski T.M."/>
            <person name="Davidsen T.M."/>
            <person name="Wayne K.J."/>
            <person name="Tettelin H."/>
            <person name="Glass J.I."/>
            <person name="Rusch D."/>
            <person name="Podicherti R."/>
            <person name="Tsui H.-C.T."/>
            <person name="Winkler M.E."/>
        </authorList>
    </citation>
    <scope>NUCLEOTIDE SEQUENCE</scope>
</reference>
<feature type="non-terminal residue" evidence="1">
    <location>
        <position position="28"/>
    </location>
</feature>
<evidence type="ECO:0000313" key="1">
    <source>
        <dbReference type="EMBL" id="SVC31705.1"/>
    </source>
</evidence>
<sequence length="28" mass="3442">MKFFFIADQLLNNPYPFWNILLGKIIER</sequence>
<dbReference type="EMBL" id="UINC01084758">
    <property type="protein sequence ID" value="SVC31705.1"/>
    <property type="molecule type" value="Genomic_DNA"/>
</dbReference>